<dbReference type="InterPro" id="IPR003607">
    <property type="entry name" value="HD/PDEase_dom"/>
</dbReference>
<sequence length="453" mass="47414">MSGVVSGAAPAPGGYTAHDRTRLLPEPPKAADRGRPQRRSPFARDRARVLHSAALRRLAGKTQVVGPGEGAEITGVPRTRLTHSLEVAQIGRGIAEELGADPDVVDTAGLAHDIGHPPFGHNGERALDEVAAGCGGFEGNAQTLRILTRLEPKVGHGPGAGGLNLTRATLDAACKYPWGAEQAQPGAPALWSVQRKYGVYDADRAVFDWIREGAPPRRRCLEAQIMDWSDDVAYSVHDVEDGILAGRIDPAALGSPDERSALAELAGTHFGADPAALEQAAMDLLAFPAVAAVRGFHAPSAPGRAHVALKVLTSELVGRFVRAATDATLEAYGGAEGGGPLLRYTAGLVVPPPAAAEVALLKAVALRYVMSDPVRLAMQARQRTLLAELAEALLAGAPATLDPVRAEDWSAAPDDAARLRVIVDQIAMLTDQQAVAWHGRLAAGRPAAARPHT</sequence>
<dbReference type="SMART" id="SM00471">
    <property type="entry name" value="HDc"/>
    <property type="match status" value="1"/>
</dbReference>
<dbReference type="HAMAP" id="MF_01212">
    <property type="entry name" value="dGTPase_type2"/>
    <property type="match status" value="1"/>
</dbReference>
<dbReference type="GO" id="GO:0006203">
    <property type="term" value="P:dGTP catabolic process"/>
    <property type="evidence" value="ECO:0007669"/>
    <property type="project" value="TreeGrafter"/>
</dbReference>
<protein>
    <recommendedName>
        <fullName evidence="2">Deoxyguanosinetriphosphate triphosphohydrolase-like protein</fullName>
    </recommendedName>
</protein>
<dbReference type="GO" id="GO:0008832">
    <property type="term" value="F:dGTPase activity"/>
    <property type="evidence" value="ECO:0007669"/>
    <property type="project" value="TreeGrafter"/>
</dbReference>
<dbReference type="InterPro" id="IPR006261">
    <property type="entry name" value="dGTPase"/>
</dbReference>
<dbReference type="Pfam" id="PF01966">
    <property type="entry name" value="HD"/>
    <property type="match status" value="1"/>
</dbReference>
<evidence type="ECO:0000259" key="4">
    <source>
        <dbReference type="PROSITE" id="PS51831"/>
    </source>
</evidence>
<keyword evidence="6" id="KW-1185">Reference proteome</keyword>
<dbReference type="NCBIfam" id="TIGR01353">
    <property type="entry name" value="dGTP_triPase"/>
    <property type="match status" value="1"/>
</dbReference>
<dbReference type="CDD" id="cd00077">
    <property type="entry name" value="HDc"/>
    <property type="match status" value="1"/>
</dbReference>
<evidence type="ECO:0000256" key="1">
    <source>
        <dbReference type="ARBA" id="ARBA00022801"/>
    </source>
</evidence>
<dbReference type="NCBIfam" id="NF002829">
    <property type="entry name" value="PRK03007.1"/>
    <property type="match status" value="1"/>
</dbReference>
<dbReference type="Proteomes" id="UP000321328">
    <property type="component" value="Unassembled WGS sequence"/>
</dbReference>
<evidence type="ECO:0000313" key="6">
    <source>
        <dbReference type="Proteomes" id="UP000321328"/>
    </source>
</evidence>
<dbReference type="InterPro" id="IPR050135">
    <property type="entry name" value="dGTPase-like"/>
</dbReference>
<dbReference type="PANTHER" id="PTHR11373:SF32">
    <property type="entry name" value="DEOXYGUANOSINETRIPHOSPHATE TRIPHOSPHOHYDROLASE"/>
    <property type="match status" value="1"/>
</dbReference>
<keyword evidence="1 2" id="KW-0378">Hydrolase</keyword>
<proteinExistence type="inferred from homology"/>
<dbReference type="OrthoDB" id="9803619at2"/>
<dbReference type="Pfam" id="PF13286">
    <property type="entry name" value="HD_assoc"/>
    <property type="match status" value="1"/>
</dbReference>
<dbReference type="InterPro" id="IPR026875">
    <property type="entry name" value="PHydrolase_assoc_dom"/>
</dbReference>
<dbReference type="InterPro" id="IPR006674">
    <property type="entry name" value="HD_domain"/>
</dbReference>
<evidence type="ECO:0000256" key="3">
    <source>
        <dbReference type="SAM" id="MobiDB-lite"/>
    </source>
</evidence>
<dbReference type="AlphaFoldDB" id="A0A511CWH2"/>
<accession>A0A511CWH2</accession>
<dbReference type="PROSITE" id="PS51831">
    <property type="entry name" value="HD"/>
    <property type="match status" value="1"/>
</dbReference>
<organism evidence="5 6">
    <name type="scientific">Pseudonocardia asaccharolytica DSM 44247 = NBRC 16224</name>
    <dbReference type="NCBI Taxonomy" id="1123024"/>
    <lineage>
        <taxon>Bacteria</taxon>
        <taxon>Bacillati</taxon>
        <taxon>Actinomycetota</taxon>
        <taxon>Actinomycetes</taxon>
        <taxon>Pseudonocardiales</taxon>
        <taxon>Pseudonocardiaceae</taxon>
        <taxon>Pseudonocardia</taxon>
    </lineage>
</organism>
<dbReference type="NCBIfam" id="TIGR00277">
    <property type="entry name" value="HDIG"/>
    <property type="match status" value="1"/>
</dbReference>
<evidence type="ECO:0000256" key="2">
    <source>
        <dbReference type="HAMAP-Rule" id="MF_01212"/>
    </source>
</evidence>
<dbReference type="EMBL" id="BJVI01000004">
    <property type="protein sequence ID" value="GEL16919.1"/>
    <property type="molecule type" value="Genomic_DNA"/>
</dbReference>
<dbReference type="STRING" id="1123024.GCA_000423625_02334"/>
<dbReference type="PANTHER" id="PTHR11373">
    <property type="entry name" value="DEOXYNUCLEOSIDE TRIPHOSPHATE TRIPHOSPHOHYDROLASE"/>
    <property type="match status" value="1"/>
</dbReference>
<comment type="caution">
    <text evidence="5">The sequence shown here is derived from an EMBL/GenBank/DDBJ whole genome shotgun (WGS) entry which is preliminary data.</text>
</comment>
<feature type="region of interest" description="Disordered" evidence="3">
    <location>
        <begin position="1"/>
        <end position="45"/>
    </location>
</feature>
<gene>
    <name evidence="5" type="primary">dgt</name>
    <name evidence="5" type="ORF">PA7_07560</name>
</gene>
<feature type="compositionally biased region" description="Basic and acidic residues" evidence="3">
    <location>
        <begin position="17"/>
        <end position="35"/>
    </location>
</feature>
<reference evidence="5 6" key="1">
    <citation type="submission" date="2019-07" db="EMBL/GenBank/DDBJ databases">
        <title>Whole genome shotgun sequence of Pseudonocardia asaccharolytica NBRC 16224.</title>
        <authorList>
            <person name="Hosoyama A."/>
            <person name="Uohara A."/>
            <person name="Ohji S."/>
            <person name="Ichikawa N."/>
        </authorList>
    </citation>
    <scope>NUCLEOTIDE SEQUENCE [LARGE SCALE GENOMIC DNA]</scope>
    <source>
        <strain evidence="5 6">NBRC 16224</strain>
    </source>
</reference>
<feature type="compositionally biased region" description="Low complexity" evidence="3">
    <location>
        <begin position="1"/>
        <end position="14"/>
    </location>
</feature>
<feature type="domain" description="HD" evidence="4">
    <location>
        <begin position="80"/>
        <end position="235"/>
    </location>
</feature>
<comment type="similarity">
    <text evidence="2">Belongs to the dGTPase family. Type 2 subfamily.</text>
</comment>
<name>A0A511CWH2_9PSEU</name>
<dbReference type="InterPro" id="IPR023023">
    <property type="entry name" value="dNTPase_2"/>
</dbReference>
<evidence type="ECO:0000313" key="5">
    <source>
        <dbReference type="EMBL" id="GEL16919.1"/>
    </source>
</evidence>
<dbReference type="RefSeq" id="WP_051232821.1">
    <property type="nucleotide sequence ID" value="NZ_AUII01000008.1"/>
</dbReference>
<dbReference type="SUPFAM" id="SSF109604">
    <property type="entry name" value="HD-domain/PDEase-like"/>
    <property type="match status" value="1"/>
</dbReference>
<dbReference type="InterPro" id="IPR006675">
    <property type="entry name" value="HDIG_dom"/>
</dbReference>
<dbReference type="Gene3D" id="1.10.3210.10">
    <property type="entry name" value="Hypothetical protein af1432"/>
    <property type="match status" value="1"/>
</dbReference>